<comment type="caution">
    <text evidence="2">The sequence shown here is derived from an EMBL/GenBank/DDBJ whole genome shotgun (WGS) entry which is preliminary data.</text>
</comment>
<protein>
    <submittedName>
        <fullName evidence="2">VOC family protein</fullName>
    </submittedName>
</protein>
<evidence type="ECO:0000313" key="2">
    <source>
        <dbReference type="EMBL" id="MDF0600881.1"/>
    </source>
</evidence>
<dbReference type="PROSITE" id="PS51819">
    <property type="entry name" value="VOC"/>
    <property type="match status" value="1"/>
</dbReference>
<dbReference type="Pfam" id="PF00903">
    <property type="entry name" value="Glyoxalase"/>
    <property type="match status" value="1"/>
</dbReference>
<name>A0AAE3NRT2_9RHOB</name>
<evidence type="ECO:0000259" key="1">
    <source>
        <dbReference type="PROSITE" id="PS51819"/>
    </source>
</evidence>
<dbReference type="InterPro" id="IPR029068">
    <property type="entry name" value="Glyas_Bleomycin-R_OHBP_Dase"/>
</dbReference>
<evidence type="ECO:0000313" key="3">
    <source>
        <dbReference type="Proteomes" id="UP001220964"/>
    </source>
</evidence>
<proteinExistence type="predicted"/>
<dbReference type="PANTHER" id="PTHR34109">
    <property type="entry name" value="BNAUNNG04460D PROTEIN-RELATED"/>
    <property type="match status" value="1"/>
</dbReference>
<dbReference type="InterPro" id="IPR037523">
    <property type="entry name" value="VOC_core"/>
</dbReference>
<dbReference type="RefSeq" id="WP_275567023.1">
    <property type="nucleotide sequence ID" value="NZ_JARGYC010000019.1"/>
</dbReference>
<dbReference type="EMBL" id="JARGYC010000019">
    <property type="protein sequence ID" value="MDF0600881.1"/>
    <property type="molecule type" value="Genomic_DNA"/>
</dbReference>
<dbReference type="Gene3D" id="3.30.720.120">
    <property type="match status" value="1"/>
</dbReference>
<dbReference type="InterPro" id="IPR004360">
    <property type="entry name" value="Glyas_Fos-R_dOase_dom"/>
</dbReference>
<dbReference type="AlphaFoldDB" id="A0AAE3NRT2"/>
<sequence length="131" mass="14390">MLIPATRYRDPEAALVFLRDVLGLEEHAVYRGDDGKILHVQMRLGRGLMMFGPPQDNAFQQSMVMPEEIGGRETTTIYAVVSDVAAVHRRAEAAGARILVPLEPQPQGGVSFSLADPEGHVWTFGDYDPEA</sequence>
<gene>
    <name evidence="2" type="ORF">P1J78_09070</name>
</gene>
<dbReference type="Proteomes" id="UP001220964">
    <property type="component" value="Unassembled WGS sequence"/>
</dbReference>
<dbReference type="SUPFAM" id="SSF54593">
    <property type="entry name" value="Glyoxalase/Bleomycin resistance protein/Dihydroxybiphenyl dioxygenase"/>
    <property type="match status" value="1"/>
</dbReference>
<dbReference type="PANTHER" id="PTHR34109:SF1">
    <property type="entry name" value="VOC DOMAIN-CONTAINING PROTEIN"/>
    <property type="match status" value="1"/>
</dbReference>
<accession>A0AAE3NRT2</accession>
<dbReference type="Gene3D" id="3.30.720.110">
    <property type="match status" value="1"/>
</dbReference>
<organism evidence="2 3">
    <name type="scientific">Psychromarinibacter sediminicola</name>
    <dbReference type="NCBI Taxonomy" id="3033385"/>
    <lineage>
        <taxon>Bacteria</taxon>
        <taxon>Pseudomonadati</taxon>
        <taxon>Pseudomonadota</taxon>
        <taxon>Alphaproteobacteria</taxon>
        <taxon>Rhodobacterales</taxon>
        <taxon>Paracoccaceae</taxon>
        <taxon>Psychromarinibacter</taxon>
    </lineage>
</organism>
<feature type="domain" description="VOC" evidence="1">
    <location>
        <begin position="1"/>
        <end position="127"/>
    </location>
</feature>
<keyword evidence="3" id="KW-1185">Reference proteome</keyword>
<reference evidence="2" key="1">
    <citation type="submission" date="2023-03" db="EMBL/GenBank/DDBJ databases">
        <title>Multiphase analysis and comparison of six strains from genera Psychromarinibacter, Lutimaribacter, and Maritimibacter, including a novel species: Psychromarinibacter sediminicola sp. nov.</title>
        <authorList>
            <person name="Wang Y.-H."/>
            <person name="Ye M.-Q."/>
            <person name="Du Z.-J."/>
        </authorList>
    </citation>
    <scope>NUCLEOTIDE SEQUENCE</scope>
    <source>
        <strain evidence="2">C21-152</strain>
    </source>
</reference>